<name>F0W2G6_9STRA</name>
<feature type="domain" description="Protein kinase" evidence="1">
    <location>
        <begin position="1"/>
        <end position="146"/>
    </location>
</feature>
<reference evidence="2" key="2">
    <citation type="submission" date="2011-02" db="EMBL/GenBank/DDBJ databases">
        <authorList>
            <person name="MacLean D."/>
        </authorList>
    </citation>
    <scope>NUCLEOTIDE SEQUENCE</scope>
</reference>
<dbReference type="InterPro" id="IPR051681">
    <property type="entry name" value="Ser/Thr_Kinases-Pseudokinases"/>
</dbReference>
<gene>
    <name evidence="2" type="primary">AlNc14C10G1217</name>
    <name evidence="2" type="ORF">ALNC14_013950</name>
</gene>
<evidence type="ECO:0000259" key="1">
    <source>
        <dbReference type="PROSITE" id="PS50011"/>
    </source>
</evidence>
<organism evidence="2">
    <name type="scientific">Albugo laibachii Nc14</name>
    <dbReference type="NCBI Taxonomy" id="890382"/>
    <lineage>
        <taxon>Eukaryota</taxon>
        <taxon>Sar</taxon>
        <taxon>Stramenopiles</taxon>
        <taxon>Oomycota</taxon>
        <taxon>Peronosporomycetes</taxon>
        <taxon>Albuginales</taxon>
        <taxon>Albuginaceae</taxon>
        <taxon>Albugo</taxon>
    </lineage>
</organism>
<dbReference type="HOGENOM" id="CLU_000288_7_26_1"/>
<keyword evidence="2" id="KW-0808">Transferase</keyword>
<keyword evidence="2" id="KW-0418">Kinase</keyword>
<dbReference type="AlphaFoldDB" id="F0W2G6"/>
<dbReference type="InterPro" id="IPR011009">
    <property type="entry name" value="Kinase-like_dom_sf"/>
</dbReference>
<accession>F0W2G6</accession>
<sequence>MNPKIIRRDLNSRNVLVDSHQGAKLCDFGISRNPSVEDNMKAGVGTALGIAPEFNMGGRYTKLVDVYSLGVVLKELDTCKNPFHDAANTNGSKIQDVTTLQLVSSGQLKPSISESCPASIVKLAEACLTFHPSERPRAIYRLVPIA</sequence>
<dbReference type="Gene3D" id="1.10.510.10">
    <property type="entry name" value="Transferase(Phosphotransferase) domain 1"/>
    <property type="match status" value="1"/>
</dbReference>
<dbReference type="PROSITE" id="PS50011">
    <property type="entry name" value="PROTEIN_KINASE_DOM"/>
    <property type="match status" value="1"/>
</dbReference>
<dbReference type="InterPro" id="IPR000719">
    <property type="entry name" value="Prot_kinase_dom"/>
</dbReference>
<dbReference type="SUPFAM" id="SSF56112">
    <property type="entry name" value="Protein kinase-like (PK-like)"/>
    <property type="match status" value="1"/>
</dbReference>
<evidence type="ECO:0000313" key="2">
    <source>
        <dbReference type="EMBL" id="CCA15252.1"/>
    </source>
</evidence>
<dbReference type="GO" id="GO:0005524">
    <property type="term" value="F:ATP binding"/>
    <property type="evidence" value="ECO:0007669"/>
    <property type="project" value="InterPro"/>
</dbReference>
<dbReference type="EMBL" id="FR824055">
    <property type="protein sequence ID" value="CCA15252.1"/>
    <property type="molecule type" value="Genomic_DNA"/>
</dbReference>
<dbReference type="GO" id="GO:0004674">
    <property type="term" value="F:protein serine/threonine kinase activity"/>
    <property type="evidence" value="ECO:0007669"/>
    <property type="project" value="TreeGrafter"/>
</dbReference>
<protein>
    <submittedName>
        <fullName evidence="2">Protein kinase putative</fullName>
    </submittedName>
</protein>
<reference evidence="2" key="1">
    <citation type="journal article" date="2011" name="PLoS Biol.">
        <title>Gene gain and loss during evolution of obligate parasitism in the white rust pathogen of Arabidopsis thaliana.</title>
        <authorList>
            <person name="Kemen E."/>
            <person name="Gardiner A."/>
            <person name="Schultz-Larsen T."/>
            <person name="Kemen A.C."/>
            <person name="Balmuth A.L."/>
            <person name="Robert-Seilaniantz A."/>
            <person name="Bailey K."/>
            <person name="Holub E."/>
            <person name="Studholme D.J."/>
            <person name="Maclean D."/>
            <person name="Jones J.D."/>
        </authorList>
    </citation>
    <scope>NUCLEOTIDE SEQUENCE</scope>
</reference>
<proteinExistence type="predicted"/>
<dbReference type="Pfam" id="PF00069">
    <property type="entry name" value="Pkinase"/>
    <property type="match status" value="1"/>
</dbReference>
<dbReference type="PANTHER" id="PTHR44329">
    <property type="entry name" value="SERINE/THREONINE-PROTEIN KINASE TNNI3K-RELATED"/>
    <property type="match status" value="1"/>
</dbReference>
<dbReference type="PANTHER" id="PTHR44329:SF214">
    <property type="entry name" value="PROTEIN KINASE DOMAIN-CONTAINING PROTEIN"/>
    <property type="match status" value="1"/>
</dbReference>